<keyword evidence="1" id="KW-0678">Repressor</keyword>
<keyword evidence="4" id="KW-0804">Transcription</keyword>
<dbReference type="AlphaFoldDB" id="A0A7Y9H1R8"/>
<evidence type="ECO:0000256" key="4">
    <source>
        <dbReference type="ARBA" id="ARBA00023163"/>
    </source>
</evidence>
<dbReference type="PROSITE" id="PS50937">
    <property type="entry name" value="HTH_MERR_2"/>
    <property type="match status" value="1"/>
</dbReference>
<dbReference type="PANTHER" id="PTHR30204">
    <property type="entry name" value="REDOX-CYCLING DRUG-SENSING TRANSCRIPTIONAL ACTIVATOR SOXR"/>
    <property type="match status" value="1"/>
</dbReference>
<gene>
    <name evidence="7" type="ORF">F4692_001257</name>
</gene>
<dbReference type="Proteomes" id="UP000549911">
    <property type="component" value="Unassembled WGS sequence"/>
</dbReference>
<dbReference type="PRINTS" id="PR00040">
    <property type="entry name" value="HTHMERR"/>
</dbReference>
<evidence type="ECO:0000256" key="3">
    <source>
        <dbReference type="ARBA" id="ARBA00023125"/>
    </source>
</evidence>
<dbReference type="SMART" id="SM00422">
    <property type="entry name" value="HTH_MERR"/>
    <property type="match status" value="1"/>
</dbReference>
<feature type="region of interest" description="Disordered" evidence="5">
    <location>
        <begin position="1"/>
        <end position="20"/>
    </location>
</feature>
<evidence type="ECO:0000259" key="6">
    <source>
        <dbReference type="PROSITE" id="PS50937"/>
    </source>
</evidence>
<dbReference type="GO" id="GO:0003700">
    <property type="term" value="F:DNA-binding transcription factor activity"/>
    <property type="evidence" value="ECO:0007669"/>
    <property type="project" value="InterPro"/>
</dbReference>
<dbReference type="InterPro" id="IPR009061">
    <property type="entry name" value="DNA-bd_dom_put_sf"/>
</dbReference>
<dbReference type="InterPro" id="IPR019278">
    <property type="entry name" value="DICT_dom"/>
</dbReference>
<dbReference type="EMBL" id="JACCBW010000001">
    <property type="protein sequence ID" value="NYE36153.1"/>
    <property type="molecule type" value="Genomic_DNA"/>
</dbReference>
<dbReference type="Gene3D" id="1.10.1660.10">
    <property type="match status" value="1"/>
</dbReference>
<evidence type="ECO:0000313" key="7">
    <source>
        <dbReference type="EMBL" id="NYE36153.1"/>
    </source>
</evidence>
<proteinExistence type="predicted"/>
<dbReference type="PANTHER" id="PTHR30204:SF69">
    <property type="entry name" value="MERR-FAMILY TRANSCRIPTIONAL REGULATOR"/>
    <property type="match status" value="1"/>
</dbReference>
<evidence type="ECO:0000256" key="1">
    <source>
        <dbReference type="ARBA" id="ARBA00022491"/>
    </source>
</evidence>
<protein>
    <submittedName>
        <fullName evidence="7">DNA-binding transcriptional MerR regulator</fullName>
    </submittedName>
</protein>
<evidence type="ECO:0000313" key="8">
    <source>
        <dbReference type="Proteomes" id="UP000549911"/>
    </source>
</evidence>
<dbReference type="Pfam" id="PF13411">
    <property type="entry name" value="MerR_1"/>
    <property type="match status" value="1"/>
</dbReference>
<keyword evidence="2" id="KW-0805">Transcription regulation</keyword>
<dbReference type="InterPro" id="IPR000551">
    <property type="entry name" value="MerR-type_HTH_dom"/>
</dbReference>
<dbReference type="SUPFAM" id="SSF46955">
    <property type="entry name" value="Putative DNA-binding domain"/>
    <property type="match status" value="1"/>
</dbReference>
<dbReference type="Pfam" id="PF10069">
    <property type="entry name" value="DICT"/>
    <property type="match status" value="1"/>
</dbReference>
<reference evidence="7 8" key="2">
    <citation type="submission" date="2020-08" db="EMBL/GenBank/DDBJ databases">
        <title>The Agave Microbiome: Exploring the role of microbial communities in plant adaptations to desert environments.</title>
        <authorList>
            <person name="Partida-Martinez L.P."/>
        </authorList>
    </citation>
    <scope>NUCLEOTIDE SEQUENCE [LARGE SCALE GENOMIC DNA]</scope>
    <source>
        <strain evidence="7 8">AT2.17</strain>
    </source>
</reference>
<evidence type="ECO:0000256" key="2">
    <source>
        <dbReference type="ARBA" id="ARBA00023015"/>
    </source>
</evidence>
<keyword evidence="8" id="KW-1185">Reference proteome</keyword>
<dbReference type="InterPro" id="IPR047057">
    <property type="entry name" value="MerR_fam"/>
</dbReference>
<dbReference type="RefSeq" id="WP_179618728.1">
    <property type="nucleotide sequence ID" value="NZ_JACCBW010000001.1"/>
</dbReference>
<keyword evidence="3 7" id="KW-0238">DNA-binding</keyword>
<organism evidence="7 8">
    <name type="scientific">Nocardioides cavernae</name>
    <dbReference type="NCBI Taxonomy" id="1921566"/>
    <lineage>
        <taxon>Bacteria</taxon>
        <taxon>Bacillati</taxon>
        <taxon>Actinomycetota</taxon>
        <taxon>Actinomycetes</taxon>
        <taxon>Propionibacteriales</taxon>
        <taxon>Nocardioidaceae</taxon>
        <taxon>Nocardioides</taxon>
    </lineage>
</organism>
<reference evidence="7 8" key="1">
    <citation type="submission" date="2020-07" db="EMBL/GenBank/DDBJ databases">
        <authorList>
            <person name="Partida-Martinez L."/>
            <person name="Huntemann M."/>
            <person name="Clum A."/>
            <person name="Wang J."/>
            <person name="Palaniappan K."/>
            <person name="Ritter S."/>
            <person name="Chen I.-M."/>
            <person name="Stamatis D."/>
            <person name="Reddy T."/>
            <person name="O'Malley R."/>
            <person name="Daum C."/>
            <person name="Shapiro N."/>
            <person name="Ivanova N."/>
            <person name="Kyrpides N."/>
            <person name="Woyke T."/>
        </authorList>
    </citation>
    <scope>NUCLEOTIDE SEQUENCE [LARGE SCALE GENOMIC DNA]</scope>
    <source>
        <strain evidence="7 8">AT2.17</strain>
    </source>
</reference>
<comment type="caution">
    <text evidence="7">The sequence shown here is derived from an EMBL/GenBank/DDBJ whole genome shotgun (WGS) entry which is preliminary data.</text>
</comment>
<feature type="domain" description="HTH merR-type" evidence="6">
    <location>
        <begin position="22"/>
        <end position="89"/>
    </location>
</feature>
<sequence>MTGTSTSSSTGSSTGTSGEGVSIGVLAARTGLTPAVLRTWENRFGFPAGQRTATGHRRFDDDDVERVRQVVAAREAGVSLQAAIDSVLSRTSRRGRSSVHAVLGARFPELRPHRMSRRSLVALSHAVEDEALARADRPLVLGAFQEGHRYAHSRPRWDELARTASWAAVVADFGDDADVAARPARCQLPEDSELRREWTVVALGHDHAAVVSAWEVPAPTGGRPVFESVVSTHRPAVVAAARVLTDVATDAGATLPAEAAALLDAPGVPTPATDADRLWWRALTRLDVPDADLGVSGSAGRR</sequence>
<evidence type="ECO:0000256" key="5">
    <source>
        <dbReference type="SAM" id="MobiDB-lite"/>
    </source>
</evidence>
<accession>A0A7Y9H1R8</accession>
<feature type="compositionally biased region" description="Low complexity" evidence="5">
    <location>
        <begin position="1"/>
        <end position="16"/>
    </location>
</feature>
<name>A0A7Y9H1R8_9ACTN</name>
<dbReference type="GO" id="GO:0003677">
    <property type="term" value="F:DNA binding"/>
    <property type="evidence" value="ECO:0007669"/>
    <property type="project" value="UniProtKB-KW"/>
</dbReference>